<keyword evidence="1" id="KW-0004">4Fe-4S</keyword>
<dbReference type="EMBL" id="JH597770">
    <property type="protein sequence ID" value="EHP68188.1"/>
    <property type="molecule type" value="Genomic_DNA"/>
</dbReference>
<dbReference type="eggNOG" id="arCOG00662">
    <property type="taxonomic scope" value="Archaea"/>
</dbReference>
<evidence type="ECO:0000256" key="2">
    <source>
        <dbReference type="ARBA" id="ARBA00022691"/>
    </source>
</evidence>
<dbReference type="PANTHER" id="PTHR22976:SF2">
    <property type="entry name" value="BIOTIN SYNTHASE, MITOCHONDRIAL"/>
    <property type="match status" value="1"/>
</dbReference>
<dbReference type="SUPFAM" id="SSF102114">
    <property type="entry name" value="Radical SAM enzymes"/>
    <property type="match status" value="1"/>
</dbReference>
<keyword evidence="4" id="KW-0408">Iron</keyword>
<dbReference type="InterPro" id="IPR006638">
    <property type="entry name" value="Elp3/MiaA/NifB-like_rSAM"/>
</dbReference>
<sequence>MEVLLSSGTYYAITKGSIYSRTAYALMLGGCKSFCKFCSQSLWNSADKRYLSRVKWFPVNLEEIKDKLTPFYRFCLQTVVKDRFEEEALQILRIVNVKGKSLTVVPIDVEYLNQFRKIGVDYLGVGLDTTESNWEKVSKPFSFQEYVRFIKEAIQIFGKRRVYVHLVYGMGEKREEFVELMKQIYSWGAEVALFAFTPVKGTPMEHWPRPSLKEYREIQDIRFRLSHGREGKEEAYFTSGCPSCDRPFYNEDPLKEPYNVPALVRRSD</sequence>
<dbReference type="GO" id="GO:0046872">
    <property type="term" value="F:metal ion binding"/>
    <property type="evidence" value="ECO:0007669"/>
    <property type="project" value="UniProtKB-KW"/>
</dbReference>
<dbReference type="SFLD" id="SFLDG01098">
    <property type="entry name" value="Uncharacterised_Radical_SAM_Su"/>
    <property type="match status" value="1"/>
</dbReference>
<dbReference type="Pfam" id="PF04055">
    <property type="entry name" value="Radical_SAM"/>
    <property type="match status" value="1"/>
</dbReference>
<proteinExistence type="predicted"/>
<keyword evidence="5" id="KW-0411">Iron-sulfur</keyword>
<dbReference type="GO" id="GO:0009102">
    <property type="term" value="P:biotin biosynthetic process"/>
    <property type="evidence" value="ECO:0007669"/>
    <property type="project" value="InterPro"/>
</dbReference>
<dbReference type="InterPro" id="IPR058240">
    <property type="entry name" value="rSAM_sf"/>
</dbReference>
<evidence type="ECO:0000313" key="7">
    <source>
        <dbReference type="EMBL" id="EHP68188.1"/>
    </source>
</evidence>
<protein>
    <submittedName>
        <fullName evidence="7">Biotin synthase-related enzyme</fullName>
    </submittedName>
</protein>
<keyword evidence="3" id="KW-0479">Metal-binding</keyword>
<dbReference type="OrthoDB" id="15118at2157"/>
<evidence type="ECO:0000256" key="5">
    <source>
        <dbReference type="ARBA" id="ARBA00023014"/>
    </source>
</evidence>
<feature type="domain" description="Radical SAM core" evidence="6">
    <location>
        <begin position="17"/>
        <end position="233"/>
    </location>
</feature>
<evidence type="ECO:0000256" key="3">
    <source>
        <dbReference type="ARBA" id="ARBA00022723"/>
    </source>
</evidence>
<reference evidence="7 8" key="1">
    <citation type="submission" date="2012-01" db="EMBL/GenBank/DDBJ databases">
        <title>Improved High-Quality Draft sequence of Metallosphaera yellowstonensis MK1.</title>
        <authorList>
            <consortium name="US DOE Joint Genome Institute"/>
            <person name="Lucas S."/>
            <person name="Han J."/>
            <person name="Cheng J.-F."/>
            <person name="Goodwin L."/>
            <person name="Pitluck S."/>
            <person name="Peters L."/>
            <person name="Teshima H."/>
            <person name="Detter J.C."/>
            <person name="Han C."/>
            <person name="Tapia R."/>
            <person name="Land M."/>
            <person name="Hauser L."/>
            <person name="Kyrpides N."/>
            <person name="Kozubal M."/>
            <person name="Macur R.E."/>
            <person name="Jay Z."/>
            <person name="Inskeep W."/>
            <person name="Woyke T."/>
        </authorList>
    </citation>
    <scope>NUCLEOTIDE SEQUENCE [LARGE SCALE GENOMIC DNA]</scope>
    <source>
        <strain evidence="7 8">MK1</strain>
    </source>
</reference>
<organism evidence="7 8">
    <name type="scientific">Metallosphaera yellowstonensis MK1</name>
    <dbReference type="NCBI Taxonomy" id="671065"/>
    <lineage>
        <taxon>Archaea</taxon>
        <taxon>Thermoproteota</taxon>
        <taxon>Thermoprotei</taxon>
        <taxon>Sulfolobales</taxon>
        <taxon>Sulfolobaceae</taxon>
        <taxon>Metallosphaera</taxon>
    </lineage>
</organism>
<dbReference type="InterPro" id="IPR013785">
    <property type="entry name" value="Aldolase_TIM"/>
</dbReference>
<keyword evidence="8" id="KW-1185">Reference proteome</keyword>
<evidence type="ECO:0000256" key="4">
    <source>
        <dbReference type="ARBA" id="ARBA00023004"/>
    </source>
</evidence>
<dbReference type="Proteomes" id="UP000003980">
    <property type="component" value="Unassembled WGS sequence"/>
</dbReference>
<accession>H2C7R2</accession>
<dbReference type="PANTHER" id="PTHR22976">
    <property type="entry name" value="BIOTIN SYNTHASE"/>
    <property type="match status" value="1"/>
</dbReference>
<dbReference type="InterPro" id="IPR007197">
    <property type="entry name" value="rSAM"/>
</dbReference>
<name>H2C7R2_9CREN</name>
<dbReference type="RefSeq" id="WP_009074361.1">
    <property type="nucleotide sequence ID" value="NZ_JH597770.1"/>
</dbReference>
<dbReference type="Gene3D" id="3.20.20.70">
    <property type="entry name" value="Aldolase class I"/>
    <property type="match status" value="1"/>
</dbReference>
<dbReference type="AlphaFoldDB" id="H2C7R2"/>
<keyword evidence="2" id="KW-0949">S-adenosyl-L-methionine</keyword>
<dbReference type="GO" id="GO:0051537">
    <property type="term" value="F:2 iron, 2 sulfur cluster binding"/>
    <property type="evidence" value="ECO:0007669"/>
    <property type="project" value="TreeGrafter"/>
</dbReference>
<dbReference type="GO" id="GO:0051539">
    <property type="term" value="F:4 iron, 4 sulfur cluster binding"/>
    <property type="evidence" value="ECO:0007669"/>
    <property type="project" value="UniProtKB-KW"/>
</dbReference>
<dbReference type="InterPro" id="IPR002684">
    <property type="entry name" value="Biotin_synth/BioAB"/>
</dbReference>
<evidence type="ECO:0000259" key="6">
    <source>
        <dbReference type="PROSITE" id="PS51918"/>
    </source>
</evidence>
<evidence type="ECO:0000313" key="8">
    <source>
        <dbReference type="Proteomes" id="UP000003980"/>
    </source>
</evidence>
<dbReference type="STRING" id="671065.MetMK1DRAFT_00026110"/>
<dbReference type="CDD" id="cd01335">
    <property type="entry name" value="Radical_SAM"/>
    <property type="match status" value="1"/>
</dbReference>
<dbReference type="GO" id="GO:0004076">
    <property type="term" value="F:biotin synthase activity"/>
    <property type="evidence" value="ECO:0007669"/>
    <property type="project" value="InterPro"/>
</dbReference>
<dbReference type="SFLD" id="SFLDS00029">
    <property type="entry name" value="Radical_SAM"/>
    <property type="match status" value="1"/>
</dbReference>
<dbReference type="PROSITE" id="PS51918">
    <property type="entry name" value="RADICAL_SAM"/>
    <property type="match status" value="1"/>
</dbReference>
<evidence type="ECO:0000256" key="1">
    <source>
        <dbReference type="ARBA" id="ARBA00022485"/>
    </source>
</evidence>
<dbReference type="SMART" id="SM00729">
    <property type="entry name" value="Elp3"/>
    <property type="match status" value="1"/>
</dbReference>
<dbReference type="HOGENOM" id="CLU_054041_0_0_2"/>
<gene>
    <name evidence="7" type="ORF">MetMK1DRAFT_00026110</name>
</gene>